<proteinExistence type="predicted"/>
<name>A0A0P0CTQ4_9BACT</name>
<sequence length="82" mass="9252">MIYDIEKVAKSHGYNMLLFQTDEQHGNEALSIKVAKGDLTTYGKASVASSQFCEKQLLNLAEDLMLFFSKKIQDFRSTATIE</sequence>
<evidence type="ECO:0000313" key="2">
    <source>
        <dbReference type="Proteomes" id="UP000061382"/>
    </source>
</evidence>
<dbReference type="STRING" id="512763.DC20_05980"/>
<dbReference type="Proteomes" id="UP000061382">
    <property type="component" value="Chromosome"/>
</dbReference>
<reference evidence="1 2" key="1">
    <citation type="submission" date="2015-08" db="EMBL/GenBank/DDBJ databases">
        <title>Complete genome sequence of Rufibacter tibetensis strain 1351t, a radiation-resistant bacterium from tibet plateau.</title>
        <authorList>
            <person name="Dai J."/>
        </authorList>
    </citation>
    <scope>NUCLEOTIDE SEQUENCE [LARGE SCALE GENOMIC DNA]</scope>
    <source>
        <strain evidence="1 2">1351</strain>
    </source>
</reference>
<dbReference type="AlphaFoldDB" id="A0A0P0CTQ4"/>
<gene>
    <name evidence="1" type="ORF">DC20_05980</name>
</gene>
<dbReference type="EMBL" id="CP012643">
    <property type="protein sequence ID" value="ALI98601.1"/>
    <property type="molecule type" value="Genomic_DNA"/>
</dbReference>
<organism evidence="1 2">
    <name type="scientific">Rufibacter tibetensis</name>
    <dbReference type="NCBI Taxonomy" id="512763"/>
    <lineage>
        <taxon>Bacteria</taxon>
        <taxon>Pseudomonadati</taxon>
        <taxon>Bacteroidota</taxon>
        <taxon>Cytophagia</taxon>
        <taxon>Cytophagales</taxon>
        <taxon>Hymenobacteraceae</taxon>
        <taxon>Rufibacter</taxon>
    </lineage>
</organism>
<dbReference type="KEGG" id="rti:DC20_05980"/>
<accession>A0A0P0CTQ4</accession>
<evidence type="ECO:0000313" key="1">
    <source>
        <dbReference type="EMBL" id="ALI98601.1"/>
    </source>
</evidence>
<keyword evidence="2" id="KW-1185">Reference proteome</keyword>
<protein>
    <submittedName>
        <fullName evidence="1">Uncharacterized protein</fullName>
    </submittedName>
</protein>
<dbReference type="PATRIC" id="fig|512763.3.peg.1323"/>